<name>A0A9X1HUS3_9BACT</name>
<dbReference type="Proteomes" id="UP001139409">
    <property type="component" value="Unassembled WGS sequence"/>
</dbReference>
<protein>
    <submittedName>
        <fullName evidence="4">Alpha/beta hydrolase</fullName>
    </submittedName>
</protein>
<dbReference type="InterPro" id="IPR000073">
    <property type="entry name" value="AB_hydrolase_1"/>
</dbReference>
<dbReference type="InterPro" id="IPR029058">
    <property type="entry name" value="AB_hydrolase_fold"/>
</dbReference>
<evidence type="ECO:0000313" key="4">
    <source>
        <dbReference type="EMBL" id="MCA6077725.1"/>
    </source>
</evidence>
<evidence type="ECO:0000313" key="5">
    <source>
        <dbReference type="Proteomes" id="UP001139409"/>
    </source>
</evidence>
<evidence type="ECO:0000313" key="3">
    <source>
        <dbReference type="EMBL" id="MCA6076597.1"/>
    </source>
</evidence>
<dbReference type="SUPFAM" id="SSF53474">
    <property type="entry name" value="alpha/beta-Hydrolases"/>
    <property type="match status" value="1"/>
</dbReference>
<dbReference type="Pfam" id="PF00561">
    <property type="entry name" value="Abhydrolase_1"/>
    <property type="match status" value="1"/>
</dbReference>
<dbReference type="AlphaFoldDB" id="A0A9X1HUS3"/>
<evidence type="ECO:0000259" key="1">
    <source>
        <dbReference type="Pfam" id="PF00561"/>
    </source>
</evidence>
<accession>A0A9X1HUS3</accession>
<dbReference type="PANTHER" id="PTHR43433:SF10">
    <property type="entry name" value="AB HYDROLASE-1 DOMAIN-CONTAINING PROTEIN"/>
    <property type="match status" value="1"/>
</dbReference>
<dbReference type="EMBL" id="JAIXNE010000004">
    <property type="protein sequence ID" value="MCA6077725.1"/>
    <property type="molecule type" value="Genomic_DNA"/>
</dbReference>
<reference evidence="4" key="1">
    <citation type="submission" date="2021-09" db="EMBL/GenBank/DDBJ databases">
        <title>Fulvivirga sp. isolated from coastal sediment.</title>
        <authorList>
            <person name="Yu H."/>
        </authorList>
    </citation>
    <scope>NUCLEOTIDE SEQUENCE</scope>
    <source>
        <strain evidence="4">1062</strain>
    </source>
</reference>
<sequence length="274" mass="32056">MKQDGKEEHLHLKIRGHEIVIHYYRHGYGKRHLLTFHGFGQTAPDMFPLEDNSVYTTIHFDIFYHGKSFWSDSLGSLQPDIWKEILVAFLDHERIERFSLMGFSMGGKFVLASLHALPSRVESIIMLAPDGIKTSTWYSLASYPLVIKPYFRSMIVKPWRFYNLVNLVEKAGLLDKGLSKFASLHMDTRKKRRRVYYSWIMFKPLTFRMKETADLINQYEIPLTIYVGKYDRIITPDAMENLLKYVRKADLIEIESGHNQLIAKVAAIHRQKSI</sequence>
<gene>
    <name evidence="2" type="ORF">LDX50_11105</name>
    <name evidence="3" type="ORF">LDX50_17075</name>
    <name evidence="4" type="ORF">LDX50_22795</name>
</gene>
<keyword evidence="4" id="KW-0378">Hydrolase</keyword>
<dbReference type="PANTHER" id="PTHR43433">
    <property type="entry name" value="HYDROLASE, ALPHA/BETA FOLD FAMILY PROTEIN"/>
    <property type="match status" value="1"/>
</dbReference>
<dbReference type="EMBL" id="JAIXNE010000003">
    <property type="protein sequence ID" value="MCA6076597.1"/>
    <property type="molecule type" value="Genomic_DNA"/>
</dbReference>
<dbReference type="Gene3D" id="3.40.50.1820">
    <property type="entry name" value="alpha/beta hydrolase"/>
    <property type="match status" value="1"/>
</dbReference>
<dbReference type="EMBL" id="JAIXNE010000002">
    <property type="protein sequence ID" value="MCA6075420.1"/>
    <property type="molecule type" value="Genomic_DNA"/>
</dbReference>
<dbReference type="GO" id="GO:0016787">
    <property type="term" value="F:hydrolase activity"/>
    <property type="evidence" value="ECO:0007669"/>
    <property type="project" value="UniProtKB-KW"/>
</dbReference>
<comment type="caution">
    <text evidence="4">The sequence shown here is derived from an EMBL/GenBank/DDBJ whole genome shotgun (WGS) entry which is preliminary data.</text>
</comment>
<dbReference type="InterPro" id="IPR050471">
    <property type="entry name" value="AB_hydrolase"/>
</dbReference>
<evidence type="ECO:0000313" key="2">
    <source>
        <dbReference type="EMBL" id="MCA6075420.1"/>
    </source>
</evidence>
<organism evidence="4 5">
    <name type="scientific">Fulvivirga sedimenti</name>
    <dbReference type="NCBI Taxonomy" id="2879465"/>
    <lineage>
        <taxon>Bacteria</taxon>
        <taxon>Pseudomonadati</taxon>
        <taxon>Bacteroidota</taxon>
        <taxon>Cytophagia</taxon>
        <taxon>Cytophagales</taxon>
        <taxon>Fulvivirgaceae</taxon>
        <taxon>Fulvivirga</taxon>
    </lineage>
</organism>
<proteinExistence type="predicted"/>
<dbReference type="RefSeq" id="WP_225698522.1">
    <property type="nucleotide sequence ID" value="NZ_JAIXNE010000002.1"/>
</dbReference>
<feature type="domain" description="AB hydrolase-1" evidence="1">
    <location>
        <begin position="32"/>
        <end position="136"/>
    </location>
</feature>
<keyword evidence="5" id="KW-1185">Reference proteome</keyword>